<dbReference type="EMBL" id="CP150496">
    <property type="protein sequence ID" value="WYW56885.1"/>
    <property type="molecule type" value="Genomic_DNA"/>
</dbReference>
<name>A0ABZ2TV58_9FLAO</name>
<sequence length="58" mass="7099">MSRIHQLHTYSKHLEDSYFKLLEKSNSYRFIDETISDFAAYKAMRILEKLNKLNYLQR</sequence>
<accession>A0ABZ2TV58</accession>
<evidence type="ECO:0000313" key="2">
    <source>
        <dbReference type="Proteomes" id="UP001491088"/>
    </source>
</evidence>
<protein>
    <submittedName>
        <fullName evidence="1">Uncharacterized protein</fullName>
    </submittedName>
</protein>
<dbReference type="RefSeq" id="WP_340934993.1">
    <property type="nucleotide sequence ID" value="NZ_CP150496.1"/>
</dbReference>
<keyword evidence="2" id="KW-1185">Reference proteome</keyword>
<gene>
    <name evidence="1" type="ORF">WG950_06475</name>
</gene>
<proteinExistence type="predicted"/>
<reference evidence="1 2" key="1">
    <citation type="submission" date="2024-03" db="EMBL/GenBank/DDBJ databases">
        <authorList>
            <person name="Cao K."/>
        </authorList>
    </citation>
    <scope>NUCLEOTIDE SEQUENCE [LARGE SCALE GENOMIC DNA]</scope>
    <source>
        <strain evidence="1 2">MCCC 1K00696</strain>
    </source>
</reference>
<evidence type="ECO:0000313" key="1">
    <source>
        <dbReference type="EMBL" id="WYW56885.1"/>
    </source>
</evidence>
<organism evidence="1 2">
    <name type="scientific">Polaribacter marinaquae</name>
    <dbReference type="NCBI Taxonomy" id="1642819"/>
    <lineage>
        <taxon>Bacteria</taxon>
        <taxon>Pseudomonadati</taxon>
        <taxon>Bacteroidota</taxon>
        <taxon>Flavobacteriia</taxon>
        <taxon>Flavobacteriales</taxon>
        <taxon>Flavobacteriaceae</taxon>
    </lineage>
</organism>
<dbReference type="Proteomes" id="UP001491088">
    <property type="component" value="Chromosome"/>
</dbReference>